<dbReference type="STRING" id="1081109.A0A167Y3V1"/>
<dbReference type="InterPro" id="IPR011009">
    <property type="entry name" value="Kinase-like_dom_sf"/>
</dbReference>
<gene>
    <name evidence="3" type="ORF">AAL_07054</name>
</gene>
<evidence type="ECO:0000259" key="2">
    <source>
        <dbReference type="Pfam" id="PF01636"/>
    </source>
</evidence>
<dbReference type="Pfam" id="PF01636">
    <property type="entry name" value="APH"/>
    <property type="match status" value="1"/>
</dbReference>
<evidence type="ECO:0000256" key="1">
    <source>
        <dbReference type="SAM" id="MobiDB-lite"/>
    </source>
</evidence>
<protein>
    <submittedName>
        <fullName evidence="3">Phosphotransferase family protein</fullName>
    </submittedName>
</protein>
<feature type="domain" description="Aminoglycoside phosphotransferase" evidence="2">
    <location>
        <begin position="108"/>
        <end position="377"/>
    </location>
</feature>
<organism evidence="3 4">
    <name type="scientific">Moelleriella libera RCEF 2490</name>
    <dbReference type="NCBI Taxonomy" id="1081109"/>
    <lineage>
        <taxon>Eukaryota</taxon>
        <taxon>Fungi</taxon>
        <taxon>Dikarya</taxon>
        <taxon>Ascomycota</taxon>
        <taxon>Pezizomycotina</taxon>
        <taxon>Sordariomycetes</taxon>
        <taxon>Hypocreomycetidae</taxon>
        <taxon>Hypocreales</taxon>
        <taxon>Clavicipitaceae</taxon>
        <taxon>Moelleriella</taxon>
    </lineage>
</organism>
<evidence type="ECO:0000313" key="4">
    <source>
        <dbReference type="Proteomes" id="UP000078544"/>
    </source>
</evidence>
<feature type="compositionally biased region" description="Polar residues" evidence="1">
    <location>
        <begin position="395"/>
        <end position="417"/>
    </location>
</feature>
<feature type="region of interest" description="Disordered" evidence="1">
    <location>
        <begin position="395"/>
        <end position="419"/>
    </location>
</feature>
<accession>A0A167Y3V1</accession>
<comment type="caution">
    <text evidence="3">The sequence shown here is derived from an EMBL/GenBank/DDBJ whole genome shotgun (WGS) entry which is preliminary data.</text>
</comment>
<keyword evidence="4" id="KW-1185">Reference proteome</keyword>
<dbReference type="SUPFAM" id="SSF56112">
    <property type="entry name" value="Protein kinase-like (PK-like)"/>
    <property type="match status" value="1"/>
</dbReference>
<dbReference type="GO" id="GO:0016740">
    <property type="term" value="F:transferase activity"/>
    <property type="evidence" value="ECO:0007669"/>
    <property type="project" value="UniProtKB-KW"/>
</dbReference>
<dbReference type="AlphaFoldDB" id="A0A167Y3V1"/>
<dbReference type="OrthoDB" id="5412996at2759"/>
<sequence length="512" mass="59336">MPSKPRFLCMDKDDTIWRELEEATDEWEKVISTDAIHRAVGKLILKYRPGQAELMHTVIKGGYNIIYRLEYKDGSSIIMRIPIKGQCALTELASRAQPLNREGIVPFPDEKVRYEVATMRYIAAHTTIPVPHIYHHAPAADNPTGLGPFIIMEYIQHHQNMSRVLLDPKRPTSEKPVLNPDISEDKLEYLYAQMANILLQLSTLEFPRIGSLVQNKDNNAISVEGRPLIQNMNDLVVHTNMPPSILPSKTYDSADEWYSALADMHMAQLAFQQNDVVEDEDDARDKYTARQLFRTLSSEKRLLSDLPQTDGGYRLFSEDFRPANVLLDKELRVVGVIDWEFAYAAPAQFAFDPPWWLLLEEPEYWPGGYQAWMQAYEPRFRLFLRVLETEELKTQAANPARSASDTSQPNVENSRPSLSGRMRESWERRTWMLNYASRKSWAFDFVWWKYLDERYLGPNENQDHEARLEFLSVAQRETMEPFVSSKMEGQRNDEVVTWTEKQAANRLAELLI</sequence>
<dbReference type="InterPro" id="IPR002575">
    <property type="entry name" value="Aminoglycoside_PTrfase"/>
</dbReference>
<dbReference type="PANTHER" id="PTHR21310:SF37">
    <property type="entry name" value="AMINOGLYCOSIDE PHOSPHOTRANSFERASE DOMAIN-CONTAINING PROTEIN"/>
    <property type="match status" value="1"/>
</dbReference>
<dbReference type="PANTHER" id="PTHR21310">
    <property type="entry name" value="AMINOGLYCOSIDE PHOSPHOTRANSFERASE-RELATED-RELATED"/>
    <property type="match status" value="1"/>
</dbReference>
<dbReference type="InterPro" id="IPR051678">
    <property type="entry name" value="AGP_Transferase"/>
</dbReference>
<proteinExistence type="predicted"/>
<dbReference type="Gene3D" id="3.90.1200.10">
    <property type="match status" value="1"/>
</dbReference>
<dbReference type="Proteomes" id="UP000078544">
    <property type="component" value="Unassembled WGS sequence"/>
</dbReference>
<reference evidence="3 4" key="1">
    <citation type="journal article" date="2016" name="Genome Biol. Evol.">
        <title>Divergent and convergent evolution of fungal pathogenicity.</title>
        <authorList>
            <person name="Shang Y."/>
            <person name="Xiao G."/>
            <person name="Zheng P."/>
            <person name="Cen K."/>
            <person name="Zhan S."/>
            <person name="Wang C."/>
        </authorList>
    </citation>
    <scope>NUCLEOTIDE SEQUENCE [LARGE SCALE GENOMIC DNA]</scope>
    <source>
        <strain evidence="3 4">RCEF 2490</strain>
    </source>
</reference>
<evidence type="ECO:0000313" key="3">
    <source>
        <dbReference type="EMBL" id="KZZ90828.1"/>
    </source>
</evidence>
<dbReference type="EMBL" id="AZGY01000020">
    <property type="protein sequence ID" value="KZZ90828.1"/>
    <property type="molecule type" value="Genomic_DNA"/>
</dbReference>
<keyword evidence="3" id="KW-0808">Transferase</keyword>
<name>A0A167Y3V1_9HYPO</name>